<dbReference type="GO" id="GO:0043130">
    <property type="term" value="F:ubiquitin binding"/>
    <property type="evidence" value="ECO:0007669"/>
    <property type="project" value="TreeGrafter"/>
</dbReference>
<dbReference type="InterPro" id="IPR022087">
    <property type="entry name" value="DA1-like_dom"/>
</dbReference>
<sequence length="388" mass="43425">MEKNLRCLECQYVTNVYMDWLSKTFKGSTNSFLAREYHGAYGENTYWDYGQPTLVDLWADDNNDGIDRAIAVSVLEEDQKGKRFYEGLNMNIIQQIPLLLVERPALNEVMDGENKSPHQLPETRGLCLSEEQTVSTILRRPRIGIESNGSVAYGNGFRRGTEAARQLVVPLQIKAGAVLLFAAAITSMVVIGPNAHVTKTMNCNYKVTPCKPTTPLQGLSTWRSTTYQRDCMNVTCTITQITGPYGLIRQCEVIAILLLFGLLRLLIESSLAHEMMHAWRHLNGYPNLNLEVEEGICQVLAHSWLDYEVIANSGSSCETNSSSSLSTSLPALSLVSLTSSGSSKKEEEPKQQDRELSLSKSKLVLYSYLLLLSRRWWSLALMLMSPKL</sequence>
<reference evidence="3" key="1">
    <citation type="submission" date="2023-05" db="EMBL/GenBank/DDBJ databases">
        <title>Nepenthes gracilis genome sequencing.</title>
        <authorList>
            <person name="Fukushima K."/>
        </authorList>
    </citation>
    <scope>NUCLEOTIDE SEQUENCE</scope>
    <source>
        <strain evidence="3">SING2019-196</strain>
    </source>
</reference>
<dbReference type="Proteomes" id="UP001279734">
    <property type="component" value="Unassembled WGS sequence"/>
</dbReference>
<proteinExistence type="predicted"/>
<accession>A0AAD3XMH4</accession>
<evidence type="ECO:0000259" key="2">
    <source>
        <dbReference type="Pfam" id="PF12315"/>
    </source>
</evidence>
<keyword evidence="4" id="KW-1185">Reference proteome</keyword>
<gene>
    <name evidence="3" type="ORF">Nepgr_011547</name>
</gene>
<organism evidence="3 4">
    <name type="scientific">Nepenthes gracilis</name>
    <name type="common">Slender pitcher plant</name>
    <dbReference type="NCBI Taxonomy" id="150966"/>
    <lineage>
        <taxon>Eukaryota</taxon>
        <taxon>Viridiplantae</taxon>
        <taxon>Streptophyta</taxon>
        <taxon>Embryophyta</taxon>
        <taxon>Tracheophyta</taxon>
        <taxon>Spermatophyta</taxon>
        <taxon>Magnoliopsida</taxon>
        <taxon>eudicotyledons</taxon>
        <taxon>Gunneridae</taxon>
        <taxon>Pentapetalae</taxon>
        <taxon>Caryophyllales</taxon>
        <taxon>Nepenthaceae</taxon>
        <taxon>Nepenthes</taxon>
    </lineage>
</organism>
<dbReference type="InterPro" id="IPR045218">
    <property type="entry name" value="DA1-like"/>
</dbReference>
<keyword evidence="1" id="KW-0472">Membrane</keyword>
<feature type="transmembrane region" description="Helical" evidence="1">
    <location>
        <begin position="167"/>
        <end position="191"/>
    </location>
</feature>
<dbReference type="PANTHER" id="PTHR24209">
    <property type="entry name" value="PROTEIN DA1-RELATED 2"/>
    <property type="match status" value="1"/>
</dbReference>
<feature type="domain" description="Protein DA1-like" evidence="2">
    <location>
        <begin position="87"/>
        <end position="146"/>
    </location>
</feature>
<evidence type="ECO:0000256" key="1">
    <source>
        <dbReference type="SAM" id="Phobius"/>
    </source>
</evidence>
<feature type="domain" description="Protein DA1-like" evidence="2">
    <location>
        <begin position="238"/>
        <end position="328"/>
    </location>
</feature>
<dbReference type="PANTHER" id="PTHR24209:SF25">
    <property type="entry name" value="PROTEIN DA1-RELATED 1"/>
    <property type="match status" value="1"/>
</dbReference>
<feature type="transmembrane region" description="Helical" evidence="1">
    <location>
        <begin position="247"/>
        <end position="267"/>
    </location>
</feature>
<evidence type="ECO:0000313" key="3">
    <source>
        <dbReference type="EMBL" id="GMH09706.1"/>
    </source>
</evidence>
<evidence type="ECO:0000313" key="4">
    <source>
        <dbReference type="Proteomes" id="UP001279734"/>
    </source>
</evidence>
<dbReference type="Pfam" id="PF12315">
    <property type="entry name" value="DA1-like"/>
    <property type="match status" value="2"/>
</dbReference>
<dbReference type="EMBL" id="BSYO01000009">
    <property type="protein sequence ID" value="GMH09706.1"/>
    <property type="molecule type" value="Genomic_DNA"/>
</dbReference>
<dbReference type="AlphaFoldDB" id="A0AAD3XMH4"/>
<protein>
    <recommendedName>
        <fullName evidence="2">Protein DA1-like domain-containing protein</fullName>
    </recommendedName>
</protein>
<name>A0AAD3XMH4_NEPGR</name>
<comment type="caution">
    <text evidence="3">The sequence shown here is derived from an EMBL/GenBank/DDBJ whole genome shotgun (WGS) entry which is preliminary data.</text>
</comment>
<keyword evidence="1" id="KW-1133">Transmembrane helix</keyword>
<keyword evidence="1" id="KW-0812">Transmembrane</keyword>